<evidence type="ECO:0000313" key="3">
    <source>
        <dbReference type="Proteomes" id="UP000245124"/>
    </source>
</evidence>
<feature type="transmembrane region" description="Helical" evidence="1">
    <location>
        <begin position="6"/>
        <end position="25"/>
    </location>
</feature>
<gene>
    <name evidence="2" type="ORF">NIES4072_26920</name>
</gene>
<dbReference type="EMBL" id="BDUD01000001">
    <property type="protein sequence ID" value="GBG19026.1"/>
    <property type="molecule type" value="Genomic_DNA"/>
</dbReference>
<reference evidence="2 3" key="1">
    <citation type="submission" date="2017-06" db="EMBL/GenBank/DDBJ databases">
        <title>Genome sequencing of cyanobaciteial culture collection at National Institute for Environmental Studies (NIES).</title>
        <authorList>
            <person name="Hirose Y."/>
            <person name="Shimura Y."/>
            <person name="Fujisawa T."/>
            <person name="Nakamura Y."/>
            <person name="Kawachi M."/>
        </authorList>
    </citation>
    <scope>NUCLEOTIDE SEQUENCE [LARGE SCALE GENOMIC DNA]</scope>
    <source>
        <strain evidence="2 3">NIES-4072</strain>
    </source>
</reference>
<dbReference type="AlphaFoldDB" id="A0A2R5FJS8"/>
<protein>
    <submittedName>
        <fullName evidence="2">Uncharacterized protein</fullName>
    </submittedName>
</protein>
<evidence type="ECO:0000256" key="1">
    <source>
        <dbReference type="SAM" id="Phobius"/>
    </source>
</evidence>
<evidence type="ECO:0000313" key="2">
    <source>
        <dbReference type="EMBL" id="GBG19026.1"/>
    </source>
</evidence>
<dbReference type="Proteomes" id="UP000245124">
    <property type="component" value="Unassembled WGS sequence"/>
</dbReference>
<organism evidence="2 3">
    <name type="scientific">Nostoc commune NIES-4072</name>
    <dbReference type="NCBI Taxonomy" id="2005467"/>
    <lineage>
        <taxon>Bacteria</taxon>
        <taxon>Bacillati</taxon>
        <taxon>Cyanobacteriota</taxon>
        <taxon>Cyanophyceae</taxon>
        <taxon>Nostocales</taxon>
        <taxon>Nostocaceae</taxon>
        <taxon>Nostoc</taxon>
    </lineage>
</organism>
<accession>A0A2R5FJS8</accession>
<name>A0A2R5FJS8_NOSCO</name>
<proteinExistence type="predicted"/>
<keyword evidence="1" id="KW-0812">Transmembrane</keyword>
<sequence>MQTRAYVVALMTNLFFLSVLISEYLPVKYSEVLSKYLKFYDLKVAMANRTMLLITKGFY</sequence>
<comment type="caution">
    <text evidence="2">The sequence shown here is derived from an EMBL/GenBank/DDBJ whole genome shotgun (WGS) entry which is preliminary data.</text>
</comment>
<keyword evidence="3" id="KW-1185">Reference proteome</keyword>
<keyword evidence="1" id="KW-1133">Transmembrane helix</keyword>
<keyword evidence="1" id="KW-0472">Membrane</keyword>